<protein>
    <submittedName>
        <fullName evidence="2">Putative transposase</fullName>
    </submittedName>
</protein>
<gene>
    <name evidence="2" type="ORF">NT2_12_01435</name>
</gene>
<evidence type="ECO:0000313" key="2">
    <source>
        <dbReference type="EMBL" id="GAD50885.1"/>
    </source>
</evidence>
<reference evidence="2 3" key="1">
    <citation type="submission" date="2013-09" db="EMBL/GenBank/DDBJ databases">
        <title>Whole genome shotgun sequence of Novosphingobium tardaugens NBRC 16725.</title>
        <authorList>
            <person name="Isaki S."/>
            <person name="Hosoyama A."/>
            <person name="Tsuchikane K."/>
            <person name="Katsumata H."/>
            <person name="Ando Y."/>
            <person name="Yamazaki S."/>
            <person name="Fujita N."/>
        </authorList>
    </citation>
    <scope>NUCLEOTIDE SEQUENCE [LARGE SCALE GENOMIC DNA]</scope>
    <source>
        <strain evidence="2 3">NBRC 16725</strain>
    </source>
</reference>
<dbReference type="InterPro" id="IPR025948">
    <property type="entry name" value="HTH-like_dom"/>
</dbReference>
<evidence type="ECO:0000313" key="3">
    <source>
        <dbReference type="Proteomes" id="UP000016568"/>
    </source>
</evidence>
<dbReference type="EMBL" id="BASZ01000012">
    <property type="protein sequence ID" value="GAD50885.1"/>
    <property type="molecule type" value="Genomic_DNA"/>
</dbReference>
<proteinExistence type="predicted"/>
<accession>U2YPP0</accession>
<feature type="domain" description="HTH-like" evidence="1">
    <location>
        <begin position="46"/>
        <end position="88"/>
    </location>
</feature>
<dbReference type="PANTHER" id="PTHR46889:SF5">
    <property type="entry name" value="INTEGRASE PROTEIN"/>
    <property type="match status" value="1"/>
</dbReference>
<evidence type="ECO:0000259" key="1">
    <source>
        <dbReference type="Pfam" id="PF13276"/>
    </source>
</evidence>
<dbReference type="eggNOG" id="COG2801">
    <property type="taxonomic scope" value="Bacteria"/>
</dbReference>
<name>U2YPP0_9SPHN</name>
<keyword evidence="3" id="KW-1185">Reference proteome</keyword>
<comment type="caution">
    <text evidence="2">The sequence shown here is derived from an EMBL/GenBank/DDBJ whole genome shotgun (WGS) entry which is preliminary data.</text>
</comment>
<sequence>MKFAFVHSWRHRWPVELLCRVMLVSERGYRSWRSRPISHRERTDMKVLAHIREQYRLSLGSYGRPRMTMELKEVGLDVGERRVGRLMTRRAA</sequence>
<dbReference type="Proteomes" id="UP000016568">
    <property type="component" value="Unassembled WGS sequence"/>
</dbReference>
<organism evidence="2 3">
    <name type="scientific">Caenibius tardaugens NBRC 16725</name>
    <dbReference type="NCBI Taxonomy" id="1219035"/>
    <lineage>
        <taxon>Bacteria</taxon>
        <taxon>Pseudomonadati</taxon>
        <taxon>Pseudomonadota</taxon>
        <taxon>Alphaproteobacteria</taxon>
        <taxon>Sphingomonadales</taxon>
        <taxon>Erythrobacteraceae</taxon>
        <taxon>Caenibius</taxon>
    </lineage>
</organism>
<dbReference type="Pfam" id="PF13276">
    <property type="entry name" value="HTH_21"/>
    <property type="match status" value="1"/>
</dbReference>
<dbReference type="AlphaFoldDB" id="U2YPP0"/>
<dbReference type="InterPro" id="IPR050900">
    <property type="entry name" value="Transposase_IS3/IS150/IS904"/>
</dbReference>
<dbReference type="PANTHER" id="PTHR46889">
    <property type="entry name" value="TRANSPOSASE INSF FOR INSERTION SEQUENCE IS3B-RELATED"/>
    <property type="match status" value="1"/>
</dbReference>